<gene>
    <name evidence="1" type="ORF">RRG08_055752</name>
</gene>
<dbReference type="AlphaFoldDB" id="A0AAE1AAC1"/>
<name>A0AAE1AAC1_9GAST</name>
<evidence type="ECO:0000313" key="2">
    <source>
        <dbReference type="Proteomes" id="UP001283361"/>
    </source>
</evidence>
<keyword evidence="2" id="KW-1185">Reference proteome</keyword>
<evidence type="ECO:0000313" key="1">
    <source>
        <dbReference type="EMBL" id="KAK3784223.1"/>
    </source>
</evidence>
<comment type="caution">
    <text evidence="1">The sequence shown here is derived from an EMBL/GenBank/DDBJ whole genome shotgun (WGS) entry which is preliminary data.</text>
</comment>
<sequence>MPSGASKFHYPSSPISFSLCVEDSPDFKINPDRPGFPQIPHVSERINVKVCVLVCSRVTRMIISIKPARLVILILATPNETLFHCPTPPSSFIFFFLSHWDRTGERKPPTEHGYVCATPRPLVKPLGLGRELYRTESNSPQGRAECDTMILQLVGPLPSHSPPFAAS</sequence>
<protein>
    <submittedName>
        <fullName evidence="1">Uncharacterized protein</fullName>
    </submittedName>
</protein>
<accession>A0AAE1AAC1</accession>
<proteinExistence type="predicted"/>
<reference evidence="1" key="1">
    <citation type="journal article" date="2023" name="G3 (Bethesda)">
        <title>A reference genome for the long-term kleptoplast-retaining sea slug Elysia crispata morphotype clarki.</title>
        <authorList>
            <person name="Eastman K.E."/>
            <person name="Pendleton A.L."/>
            <person name="Shaikh M.A."/>
            <person name="Suttiyut T."/>
            <person name="Ogas R."/>
            <person name="Tomko P."/>
            <person name="Gavelis G."/>
            <person name="Widhalm J.R."/>
            <person name="Wisecaver J.H."/>
        </authorList>
    </citation>
    <scope>NUCLEOTIDE SEQUENCE</scope>
    <source>
        <strain evidence="1">ECLA1</strain>
    </source>
</reference>
<dbReference type="EMBL" id="JAWDGP010002298">
    <property type="protein sequence ID" value="KAK3784223.1"/>
    <property type="molecule type" value="Genomic_DNA"/>
</dbReference>
<organism evidence="1 2">
    <name type="scientific">Elysia crispata</name>
    <name type="common">lettuce slug</name>
    <dbReference type="NCBI Taxonomy" id="231223"/>
    <lineage>
        <taxon>Eukaryota</taxon>
        <taxon>Metazoa</taxon>
        <taxon>Spiralia</taxon>
        <taxon>Lophotrochozoa</taxon>
        <taxon>Mollusca</taxon>
        <taxon>Gastropoda</taxon>
        <taxon>Heterobranchia</taxon>
        <taxon>Euthyneura</taxon>
        <taxon>Panpulmonata</taxon>
        <taxon>Sacoglossa</taxon>
        <taxon>Placobranchoidea</taxon>
        <taxon>Plakobranchidae</taxon>
        <taxon>Elysia</taxon>
    </lineage>
</organism>
<dbReference type="Proteomes" id="UP001283361">
    <property type="component" value="Unassembled WGS sequence"/>
</dbReference>